<proteinExistence type="predicted"/>
<evidence type="ECO:0000256" key="3">
    <source>
        <dbReference type="SAM" id="Phobius"/>
    </source>
</evidence>
<dbReference type="Gene3D" id="1.25.40.590">
    <property type="entry name" value="Type IV / VI secretion system, DotU"/>
    <property type="match status" value="1"/>
</dbReference>
<dbReference type="EMBL" id="SEUK01000044">
    <property type="protein sequence ID" value="KAA1162586.1"/>
    <property type="molecule type" value="Genomic_DNA"/>
</dbReference>
<dbReference type="SUPFAM" id="SSF103088">
    <property type="entry name" value="OmpA-like"/>
    <property type="match status" value="1"/>
</dbReference>
<dbReference type="RefSeq" id="WP_033028450.1">
    <property type="nucleotide sequence ID" value="NZ_JJNZ01000007.1"/>
</dbReference>
<organism evidence="7 8">
    <name type="scientific">Pseudoalteromonas fuliginea</name>
    <dbReference type="NCBI Taxonomy" id="1872678"/>
    <lineage>
        <taxon>Bacteria</taxon>
        <taxon>Pseudomonadati</taxon>
        <taxon>Pseudomonadota</taxon>
        <taxon>Gammaproteobacteria</taxon>
        <taxon>Alteromonadales</taxon>
        <taxon>Pseudoalteromonadaceae</taxon>
        <taxon>Pseudoalteromonas</taxon>
    </lineage>
</organism>
<dbReference type="Proteomes" id="UP000322915">
    <property type="component" value="Unassembled WGS sequence"/>
</dbReference>
<name>A0A063KSM7_9GAMM</name>
<dbReference type="InterPro" id="IPR036737">
    <property type="entry name" value="OmpA-like_sf"/>
</dbReference>
<dbReference type="Pfam" id="PF00691">
    <property type="entry name" value="OmpA"/>
    <property type="match status" value="1"/>
</dbReference>
<dbReference type="PANTHER" id="PTHR38033:SF1">
    <property type="entry name" value="DOTU FAMILY TYPE IV_VI SECRETION SYSTEM PROTEIN"/>
    <property type="match status" value="1"/>
</dbReference>
<gene>
    <name evidence="5" type="primary">tssL</name>
    <name evidence="7" type="ORF">DC53_01985</name>
    <name evidence="6" type="ORF">EU508_06220</name>
    <name evidence="5" type="ORF">EU509_10420</name>
</gene>
<dbReference type="Gene3D" id="3.30.1330.60">
    <property type="entry name" value="OmpA-like domain"/>
    <property type="match status" value="1"/>
</dbReference>
<keyword evidence="3" id="KW-1133">Transmembrane helix</keyword>
<evidence type="ECO:0000256" key="2">
    <source>
        <dbReference type="SAM" id="MobiDB-lite"/>
    </source>
</evidence>
<dbReference type="InterPro" id="IPR017732">
    <property type="entry name" value="T4/T6SS_DotU"/>
</dbReference>
<dbReference type="Pfam" id="PF09850">
    <property type="entry name" value="DotU"/>
    <property type="match status" value="1"/>
</dbReference>
<feature type="domain" description="OmpA-like" evidence="4">
    <location>
        <begin position="308"/>
        <end position="426"/>
    </location>
</feature>
<dbReference type="PROSITE" id="PS51123">
    <property type="entry name" value="OMPA_2"/>
    <property type="match status" value="1"/>
</dbReference>
<dbReference type="EMBL" id="SEUJ01000069">
    <property type="protein sequence ID" value="KAA1156195.1"/>
    <property type="molecule type" value="Genomic_DNA"/>
</dbReference>
<keyword evidence="3" id="KW-0812">Transmembrane</keyword>
<dbReference type="InterPro" id="IPR038522">
    <property type="entry name" value="T4/T6SS_DotU_sf"/>
</dbReference>
<dbReference type="NCBIfam" id="TIGR03350">
    <property type="entry name" value="type_VI_ompA"/>
    <property type="match status" value="1"/>
</dbReference>
<keyword evidence="1 3" id="KW-0472">Membrane</keyword>
<feature type="region of interest" description="Disordered" evidence="2">
    <location>
        <begin position="1"/>
        <end position="35"/>
    </location>
</feature>
<protein>
    <submittedName>
        <fullName evidence="7">Type VI secretion protein</fullName>
    </submittedName>
    <submittedName>
        <fullName evidence="5">Type VI secretion system protein TssL</fullName>
    </submittedName>
</protein>
<reference evidence="9 10" key="2">
    <citation type="submission" date="2019-01" db="EMBL/GenBank/DDBJ databases">
        <title>Genome sequences of marine Pseudoalteromonas species.</title>
        <authorList>
            <person name="Boraston A.B."/>
            <person name="Hehemann J.-H."/>
            <person name="Vickers C.J."/>
            <person name="Salama-Alber O."/>
            <person name="Abe K."/>
            <person name="Hettle A.J."/>
        </authorList>
    </citation>
    <scope>NUCLEOTIDE SEQUENCE [LARGE SCALE GENOMIC DNA]</scope>
    <source>
        <strain evidence="6 10">PS42</strain>
        <strain evidence="5 9">PS47</strain>
    </source>
</reference>
<dbReference type="PANTHER" id="PTHR38033">
    <property type="entry name" value="MEMBRANE PROTEIN-RELATED"/>
    <property type="match status" value="1"/>
</dbReference>
<comment type="caution">
    <text evidence="7">The sequence shown here is derived from an EMBL/GenBank/DDBJ whole genome shotgun (WGS) entry which is preliminary data.</text>
</comment>
<dbReference type="GO" id="GO:0016020">
    <property type="term" value="C:membrane"/>
    <property type="evidence" value="ECO:0007669"/>
    <property type="project" value="UniProtKB-UniRule"/>
</dbReference>
<dbReference type="Proteomes" id="UP000027154">
    <property type="component" value="Unassembled WGS sequence"/>
</dbReference>
<evidence type="ECO:0000313" key="10">
    <source>
        <dbReference type="Proteomes" id="UP000324162"/>
    </source>
</evidence>
<dbReference type="NCBIfam" id="NF038228">
    <property type="entry name" value="IcmH_DotU_IVB"/>
    <property type="match status" value="1"/>
</dbReference>
<dbReference type="Proteomes" id="UP000324162">
    <property type="component" value="Unassembled WGS sequence"/>
</dbReference>
<sequence length="426" mass="47883">MDETIIKPRPGRLGRDTSSKANTDSDADKTVMSVESPSTKLPSSVKVSIFKNPLLEAATDCFSIVISISQSAEMTNLAALKHRCVEAIKRFEVEVRNQNLSKDIINNARYCLCAILDESVLNSKWSSMEWADESLLSTFHKETFGGEYFYTLLDDALLQPEKNKQFLELQYHCLNLGFKGKYRLDTVGDNKVEEYRSQMYHLLNQLDGPINNKLSPNWKERVAAGVELRNQVPLWVIFSVLGLVLLAVYLFINMKLNDDVFAINEKLAVIHPLANEQTVDKKDQQLLVLEQLLQTEIQRGIVVVKKSNDRIRISIKSESLFNQGNSQLLPSFQPILEKLALSLEGTKGRILITGHTDDTPISTDRYPSNWHLSLARATQVANSMAKSTNLSGRLWPEGKGAAEPIASNSDSASRSLNRRIEIDLLF</sequence>
<dbReference type="OrthoDB" id="345640at2"/>
<keyword evidence="9" id="KW-1185">Reference proteome</keyword>
<dbReference type="InterPro" id="IPR017733">
    <property type="entry name" value="OmpA-like_dom_proteobacteria"/>
</dbReference>
<dbReference type="InterPro" id="IPR006665">
    <property type="entry name" value="OmpA-like"/>
</dbReference>
<evidence type="ECO:0000313" key="7">
    <source>
        <dbReference type="EMBL" id="KDC53083.1"/>
    </source>
</evidence>
<dbReference type="CDD" id="cd07185">
    <property type="entry name" value="OmpA_C-like"/>
    <property type="match status" value="1"/>
</dbReference>
<dbReference type="EMBL" id="JJNZ01000007">
    <property type="protein sequence ID" value="KDC53083.1"/>
    <property type="molecule type" value="Genomic_DNA"/>
</dbReference>
<accession>A0A063KSM7</accession>
<evidence type="ECO:0000313" key="5">
    <source>
        <dbReference type="EMBL" id="KAA1156195.1"/>
    </source>
</evidence>
<evidence type="ECO:0000256" key="1">
    <source>
        <dbReference type="PROSITE-ProRule" id="PRU00473"/>
    </source>
</evidence>
<evidence type="ECO:0000313" key="9">
    <source>
        <dbReference type="Proteomes" id="UP000322915"/>
    </source>
</evidence>
<dbReference type="AlphaFoldDB" id="A0A063KSM7"/>
<evidence type="ECO:0000259" key="4">
    <source>
        <dbReference type="PROSITE" id="PS51123"/>
    </source>
</evidence>
<evidence type="ECO:0000313" key="6">
    <source>
        <dbReference type="EMBL" id="KAA1162586.1"/>
    </source>
</evidence>
<reference evidence="7 8" key="1">
    <citation type="submission" date="2014-04" db="EMBL/GenBank/DDBJ databases">
        <title>Pseudoalteromonas galatheae sp. nov., isolated from a deep-sea polychaete near Canal Concepcion, Chile.</title>
        <authorList>
            <person name="Machado H.R."/>
            <person name="Gram L."/>
            <person name="Vynne N.G."/>
        </authorList>
    </citation>
    <scope>NUCLEOTIDE SEQUENCE [LARGE SCALE GENOMIC DNA]</scope>
    <source>
        <strain evidence="7 8">KMM216</strain>
    </source>
</reference>
<feature type="transmembrane region" description="Helical" evidence="3">
    <location>
        <begin position="232"/>
        <end position="252"/>
    </location>
</feature>
<dbReference type="NCBIfam" id="TIGR03349">
    <property type="entry name" value="IV_VI_DotU"/>
    <property type="match status" value="1"/>
</dbReference>
<evidence type="ECO:0000313" key="8">
    <source>
        <dbReference type="Proteomes" id="UP000027154"/>
    </source>
</evidence>